<comment type="caution">
    <text evidence="7">The sequence shown here is derived from an EMBL/GenBank/DDBJ whole genome shotgun (WGS) entry which is preliminary data.</text>
</comment>
<evidence type="ECO:0000313" key="7">
    <source>
        <dbReference type="EMBL" id="MBZ5750145.1"/>
    </source>
</evidence>
<dbReference type="Gene3D" id="3.40.50.12780">
    <property type="entry name" value="N-terminal domain of ligase-like"/>
    <property type="match status" value="1"/>
</dbReference>
<proteinExistence type="inferred from homology"/>
<dbReference type="Pfam" id="PF00501">
    <property type="entry name" value="AMP-binding"/>
    <property type="match status" value="1"/>
</dbReference>
<feature type="domain" description="AMP-binding enzyme C-terminal" evidence="6">
    <location>
        <begin position="432"/>
        <end position="511"/>
    </location>
</feature>
<evidence type="ECO:0000256" key="3">
    <source>
        <dbReference type="ARBA" id="ARBA00022741"/>
    </source>
</evidence>
<dbReference type="InterPro" id="IPR045851">
    <property type="entry name" value="AMP-bd_C_sf"/>
</dbReference>
<keyword evidence="2 7" id="KW-0436">Ligase</keyword>
<dbReference type="PANTHER" id="PTHR43605:SF10">
    <property type="entry name" value="ACYL-COA SYNTHETASE MEDIUM CHAIN FAMILY MEMBER 3"/>
    <property type="match status" value="1"/>
</dbReference>
<dbReference type="EMBL" id="JAIQUM010000012">
    <property type="protein sequence ID" value="MBZ5750145.1"/>
    <property type="molecule type" value="Genomic_DNA"/>
</dbReference>
<dbReference type="InterPro" id="IPR042099">
    <property type="entry name" value="ANL_N_sf"/>
</dbReference>
<evidence type="ECO:0000256" key="4">
    <source>
        <dbReference type="ARBA" id="ARBA00022840"/>
    </source>
</evidence>
<dbReference type="PANTHER" id="PTHR43605">
    <property type="entry name" value="ACYL-COENZYME A SYNTHETASE"/>
    <property type="match status" value="1"/>
</dbReference>
<feature type="domain" description="AMP-dependent synthetase/ligase" evidence="5">
    <location>
        <begin position="25"/>
        <end position="382"/>
    </location>
</feature>
<accession>A0ABS7UQB8</accession>
<evidence type="ECO:0000313" key="8">
    <source>
        <dbReference type="Proteomes" id="UP001165287"/>
    </source>
</evidence>
<evidence type="ECO:0000256" key="1">
    <source>
        <dbReference type="ARBA" id="ARBA00006432"/>
    </source>
</evidence>
<organism evidence="7 8">
    <name type="scientific">Metabacillus rhizolycopersici</name>
    <dbReference type="NCBI Taxonomy" id="2875709"/>
    <lineage>
        <taxon>Bacteria</taxon>
        <taxon>Bacillati</taxon>
        <taxon>Bacillota</taxon>
        <taxon>Bacilli</taxon>
        <taxon>Bacillales</taxon>
        <taxon>Bacillaceae</taxon>
        <taxon>Metabacillus</taxon>
    </lineage>
</organism>
<dbReference type="NCBIfam" id="NF047394">
    <property type="entry name" value="AcylCoAsynMbcS"/>
    <property type="match status" value="1"/>
</dbReference>
<dbReference type="CDD" id="cd05972">
    <property type="entry name" value="MACS_like"/>
    <property type="match status" value="1"/>
</dbReference>
<reference evidence="7" key="1">
    <citation type="submission" date="2024-05" db="EMBL/GenBank/DDBJ databases">
        <title>Metabacillus sp. nov., isolated from the rhizosphere soil of tomato plants.</title>
        <authorList>
            <person name="Ma R."/>
        </authorList>
    </citation>
    <scope>NUCLEOTIDE SEQUENCE</scope>
    <source>
        <strain evidence="7">DBTR6</strain>
    </source>
</reference>
<evidence type="ECO:0000256" key="2">
    <source>
        <dbReference type="ARBA" id="ARBA00022598"/>
    </source>
</evidence>
<dbReference type="InterPro" id="IPR025110">
    <property type="entry name" value="AMP-bd_C"/>
</dbReference>
<dbReference type="Proteomes" id="UP001165287">
    <property type="component" value="Unassembled WGS sequence"/>
</dbReference>
<keyword evidence="3" id="KW-0547">Nucleotide-binding</keyword>
<evidence type="ECO:0000259" key="5">
    <source>
        <dbReference type="Pfam" id="PF00501"/>
    </source>
</evidence>
<dbReference type="PROSITE" id="PS00455">
    <property type="entry name" value="AMP_BINDING"/>
    <property type="match status" value="1"/>
</dbReference>
<name>A0ABS7UQB8_9BACI</name>
<comment type="similarity">
    <text evidence="1">Belongs to the ATP-dependent AMP-binding enzyme family.</text>
</comment>
<dbReference type="InterPro" id="IPR020845">
    <property type="entry name" value="AMP-binding_CS"/>
</dbReference>
<dbReference type="GO" id="GO:0016874">
    <property type="term" value="F:ligase activity"/>
    <property type="evidence" value="ECO:0007669"/>
    <property type="project" value="UniProtKB-KW"/>
</dbReference>
<sequence length="533" mass="59588">MVREELIAPLNYNLVEEIEKHATDATRIALKWENQQGGKSEITYQALIEKANKIGNGLHSQGLKKGDKVLIVIPRVIDAYAIYLGALKAGLVVIPSSEMLRTKDLQFRVTHGDVKAVISYGLYTGEFRGISEFNQLIKIVVDGNEQDWLSLEELINNQSAAMEIAETKSDSMAFISYTSGTTGNPKGVVHTHGWAFAHIRTSAKNWLGVEENDIVWATAGPGWQKWVWSPFLSVLGSGATGFIYQGKFDPNKYLQLLDEYKVNVLCCTPTEYRLMAKVEQLGNYSLSHLHSAVSAGEPLNREVIDTFSNHFNVMVRDGYGQTESTLLVGVMKGMEIKPGSMGKPTPGNEVIIIDDEGQPCSVGVVGDIAVHKDTPALFKEYYKDSERTAMQYRGDYFVTGDRAKMDEDGYFWFEGRNDDIIISSGYTIGPFEVEDALVKHPLVKECAVVASPDDVRGNIVKAYIILTDPSIPKDRELVKTLQDHVKNYTAPYKYPREIEFVDELPKTSSGKIRRIELRQREIDRKLSSNQIDS</sequence>
<keyword evidence="4" id="KW-0067">ATP-binding</keyword>
<dbReference type="InterPro" id="IPR051087">
    <property type="entry name" value="Mitochondrial_ACSM"/>
</dbReference>
<dbReference type="RefSeq" id="WP_224138160.1">
    <property type="nucleotide sequence ID" value="NZ_JAIQUM010000012.1"/>
</dbReference>
<evidence type="ECO:0000259" key="6">
    <source>
        <dbReference type="Pfam" id="PF13193"/>
    </source>
</evidence>
<dbReference type="Gene3D" id="3.30.300.30">
    <property type="match status" value="1"/>
</dbReference>
<dbReference type="Pfam" id="PF13193">
    <property type="entry name" value="AMP-binding_C"/>
    <property type="match status" value="1"/>
</dbReference>
<gene>
    <name evidence="7" type="ORF">K9V48_07790</name>
</gene>
<protein>
    <submittedName>
        <fullName evidence="7">Acyl--CoA ligase</fullName>
    </submittedName>
</protein>
<keyword evidence="8" id="KW-1185">Reference proteome</keyword>
<dbReference type="InterPro" id="IPR000873">
    <property type="entry name" value="AMP-dep_synth/lig_dom"/>
</dbReference>
<dbReference type="SUPFAM" id="SSF56801">
    <property type="entry name" value="Acetyl-CoA synthetase-like"/>
    <property type="match status" value="1"/>
</dbReference>